<dbReference type="InterPro" id="IPR038770">
    <property type="entry name" value="Na+/solute_symporter_sf"/>
</dbReference>
<evidence type="ECO:0000256" key="6">
    <source>
        <dbReference type="ARBA" id="ARBA00022989"/>
    </source>
</evidence>
<gene>
    <name evidence="8" type="ORF">CP963_12430</name>
</gene>
<sequence>MFLKIIEIIFPVLIIALIGYFYAKREKISMDIPNKINLEVFIPILVFYAISEKLPSITTLGTFSLGAVIVVLGSGIILYPITKLLGVNPRTFLPSMMFNNSINLGLPLALFAFGEEAMALIIALSIVQIVGQFTIAVVMYGGVAKISELLKNPVILATFFGLIFNYYNLHLPQILIEPLKMLSQISIPLVLFALGVRLSTIEFSHWKLGLIGAILCPLSGILMALLAIYIFDYTPLQTSLIILFGALPPAVVNSLMAEKYGYDSSVVASLVAVGNLFSLIVIPIVLYFLFII</sequence>
<organism evidence="8 9">
    <name type="scientific">Arcobacter cloacae</name>
    <dbReference type="NCBI Taxonomy" id="1054034"/>
    <lineage>
        <taxon>Bacteria</taxon>
        <taxon>Pseudomonadati</taxon>
        <taxon>Campylobacterota</taxon>
        <taxon>Epsilonproteobacteria</taxon>
        <taxon>Campylobacterales</taxon>
        <taxon>Arcobacteraceae</taxon>
        <taxon>Arcobacter</taxon>
    </lineage>
</organism>
<keyword evidence="7" id="KW-0472">Membrane</keyword>
<keyword evidence="6" id="KW-1133">Transmembrane helix</keyword>
<evidence type="ECO:0000256" key="5">
    <source>
        <dbReference type="ARBA" id="ARBA00022692"/>
    </source>
</evidence>
<reference evidence="8 9" key="1">
    <citation type="submission" date="2017-09" db="EMBL/GenBank/DDBJ databases">
        <title>Genomics of the genus Arcobacter.</title>
        <authorList>
            <person name="Perez-Cataluna A."/>
            <person name="Figueras M.J."/>
            <person name="Salas-Masso N."/>
        </authorList>
    </citation>
    <scope>NUCLEOTIDE SEQUENCE [LARGE SCALE GENOMIC DNA]</scope>
    <source>
        <strain evidence="8 9">CECT 7834</strain>
    </source>
</reference>
<name>A0A6M8NMI9_9BACT</name>
<evidence type="ECO:0000256" key="3">
    <source>
        <dbReference type="ARBA" id="ARBA00022448"/>
    </source>
</evidence>
<dbReference type="GO" id="GO:0005886">
    <property type="term" value="C:plasma membrane"/>
    <property type="evidence" value="ECO:0007669"/>
    <property type="project" value="UniProtKB-SubCell"/>
</dbReference>
<evidence type="ECO:0000313" key="9">
    <source>
        <dbReference type="Proteomes" id="UP000290378"/>
    </source>
</evidence>
<dbReference type="Pfam" id="PF03547">
    <property type="entry name" value="Mem_trans"/>
    <property type="match status" value="2"/>
</dbReference>
<dbReference type="Gene3D" id="1.20.1530.20">
    <property type="match status" value="1"/>
</dbReference>
<keyword evidence="3" id="KW-0813">Transport</keyword>
<evidence type="ECO:0000256" key="1">
    <source>
        <dbReference type="ARBA" id="ARBA00004651"/>
    </source>
</evidence>
<evidence type="ECO:0000256" key="4">
    <source>
        <dbReference type="ARBA" id="ARBA00022475"/>
    </source>
</evidence>
<dbReference type="Proteomes" id="UP000290378">
    <property type="component" value="Unassembled WGS sequence"/>
</dbReference>
<evidence type="ECO:0000313" key="8">
    <source>
        <dbReference type="EMBL" id="RXI37514.1"/>
    </source>
</evidence>
<keyword evidence="9" id="KW-1185">Reference proteome</keyword>
<dbReference type="RefSeq" id="WP_129014484.1">
    <property type="nucleotide sequence ID" value="NZ_CBCSEI010000013.1"/>
</dbReference>
<evidence type="ECO:0000256" key="7">
    <source>
        <dbReference type="ARBA" id="ARBA00023136"/>
    </source>
</evidence>
<dbReference type="InterPro" id="IPR004776">
    <property type="entry name" value="Mem_transp_PIN-like"/>
</dbReference>
<protein>
    <submittedName>
        <fullName evidence="8">Transporter</fullName>
    </submittedName>
</protein>
<dbReference type="GO" id="GO:0055085">
    <property type="term" value="P:transmembrane transport"/>
    <property type="evidence" value="ECO:0007669"/>
    <property type="project" value="InterPro"/>
</dbReference>
<comment type="similarity">
    <text evidence="2">Belongs to the auxin efflux carrier (TC 2.A.69) family.</text>
</comment>
<comment type="caution">
    <text evidence="8">The sequence shown here is derived from an EMBL/GenBank/DDBJ whole genome shotgun (WGS) entry which is preliminary data.</text>
</comment>
<comment type="subcellular location">
    <subcellularLocation>
        <location evidence="1">Cell membrane</location>
        <topology evidence="1">Multi-pass membrane protein</topology>
    </subcellularLocation>
</comment>
<keyword evidence="4" id="KW-1003">Cell membrane</keyword>
<dbReference type="PANTHER" id="PTHR36838">
    <property type="entry name" value="AUXIN EFFLUX CARRIER FAMILY PROTEIN"/>
    <property type="match status" value="1"/>
</dbReference>
<dbReference type="PANTHER" id="PTHR36838:SF1">
    <property type="entry name" value="SLR1864 PROTEIN"/>
    <property type="match status" value="1"/>
</dbReference>
<dbReference type="AlphaFoldDB" id="A0A6M8NMI9"/>
<dbReference type="EMBL" id="NXII01000026">
    <property type="protein sequence ID" value="RXI37514.1"/>
    <property type="molecule type" value="Genomic_DNA"/>
</dbReference>
<accession>A0A6M8NMI9</accession>
<keyword evidence="5" id="KW-0812">Transmembrane</keyword>
<proteinExistence type="inferred from homology"/>
<evidence type="ECO:0000256" key="2">
    <source>
        <dbReference type="ARBA" id="ARBA00010145"/>
    </source>
</evidence>